<evidence type="ECO:0000256" key="7">
    <source>
        <dbReference type="ARBA" id="ARBA00049354"/>
    </source>
</evidence>
<dbReference type="InterPro" id="IPR036188">
    <property type="entry name" value="FAD/NAD-bd_sf"/>
</dbReference>
<organism evidence="13 14">
    <name type="scientific">Pomacea canaliculata</name>
    <name type="common">Golden apple snail</name>
    <dbReference type="NCBI Taxonomy" id="400727"/>
    <lineage>
        <taxon>Eukaryota</taxon>
        <taxon>Metazoa</taxon>
        <taxon>Spiralia</taxon>
        <taxon>Lophotrochozoa</taxon>
        <taxon>Mollusca</taxon>
        <taxon>Gastropoda</taxon>
        <taxon>Caenogastropoda</taxon>
        <taxon>Architaenioglossa</taxon>
        <taxon>Ampullarioidea</taxon>
        <taxon>Ampullariidae</taxon>
        <taxon>Pomacea</taxon>
    </lineage>
</organism>
<evidence type="ECO:0000256" key="5">
    <source>
        <dbReference type="ARBA" id="ARBA00045409"/>
    </source>
</evidence>
<gene>
    <name evidence="13" type="ORF">C0Q70_21660</name>
</gene>
<dbReference type="EC" id="1.4.3.-" evidence="10"/>
<dbReference type="Gene3D" id="1.10.405.10">
    <property type="entry name" value="Guanine Nucleotide Dissociation Inhibitor, domain 1"/>
    <property type="match status" value="1"/>
</dbReference>
<comment type="cofactor">
    <cofactor evidence="1 10">
        <name>FAD</name>
        <dbReference type="ChEBI" id="CHEBI:57692"/>
    </cofactor>
</comment>
<name>A0A2T7ND60_POMCA</name>
<dbReference type="EMBL" id="PZQS01000014">
    <property type="protein sequence ID" value="PVD19101.1"/>
    <property type="molecule type" value="Genomic_DNA"/>
</dbReference>
<protein>
    <recommendedName>
        <fullName evidence="10">Amine oxidase</fullName>
        <ecNumber evidence="10">1.4.3.-</ecNumber>
    </recommendedName>
</protein>
<comment type="catalytic activity">
    <reaction evidence="8">
        <text>N-acetylputrescine + O2 + H2O = 4-acetamidobutanal + H2O2 + NH4(+)</text>
        <dbReference type="Rhea" id="RHEA:70283"/>
        <dbReference type="ChEBI" id="CHEBI:7386"/>
        <dbReference type="ChEBI" id="CHEBI:15377"/>
        <dbReference type="ChEBI" id="CHEBI:15379"/>
        <dbReference type="ChEBI" id="CHEBI:16240"/>
        <dbReference type="ChEBI" id="CHEBI:28938"/>
        <dbReference type="ChEBI" id="CHEBI:58263"/>
    </reaction>
    <physiologicalReaction direction="left-to-right" evidence="8">
        <dbReference type="Rhea" id="RHEA:70284"/>
    </physiologicalReaction>
</comment>
<evidence type="ECO:0000256" key="8">
    <source>
        <dbReference type="ARBA" id="ARBA00049430"/>
    </source>
</evidence>
<feature type="binding site" evidence="9">
    <location>
        <position position="343"/>
    </location>
    <ligand>
        <name>substrate</name>
    </ligand>
</feature>
<dbReference type="Proteomes" id="UP000245119">
    <property type="component" value="Linkage Group LG14"/>
</dbReference>
<evidence type="ECO:0000256" key="3">
    <source>
        <dbReference type="ARBA" id="ARBA00005995"/>
    </source>
</evidence>
<dbReference type="PANTHER" id="PTHR43563:SF1">
    <property type="entry name" value="AMINE OXIDASE [FLAVIN-CONTAINING] B"/>
    <property type="match status" value="1"/>
</dbReference>
<comment type="similarity">
    <text evidence="3 10">Belongs to the flavin monoamine oxidase family.</text>
</comment>
<comment type="function">
    <text evidence="5">Catalyzes the oxidative deamination of primary and some secondary amines such as neurotransmitters, and exogenous amines including the tertiary amine, neurotoxin 1-methyl-4-phenyl-1,2,3,6-tetrahydropyridine (MPTP), with concomitant reduction of oxygen to hydrogen peroxide and participates in the metabolism of neuroactive and vasoactive amines in the central nervous system and peripheral tissues. Preferentially degrades benzylamine and phenylethylamine.</text>
</comment>
<feature type="region of interest" description="Disordered" evidence="11">
    <location>
        <begin position="1"/>
        <end position="28"/>
    </location>
</feature>
<accession>A0A2T7ND60</accession>
<dbReference type="SUPFAM" id="SSF54373">
    <property type="entry name" value="FAD-linked reductases, C-terminal domain"/>
    <property type="match status" value="1"/>
</dbReference>
<evidence type="ECO:0000313" key="13">
    <source>
        <dbReference type="EMBL" id="PVD19101.1"/>
    </source>
</evidence>
<evidence type="ECO:0000256" key="11">
    <source>
        <dbReference type="SAM" id="MobiDB-lite"/>
    </source>
</evidence>
<reference evidence="13 14" key="1">
    <citation type="submission" date="2018-04" db="EMBL/GenBank/DDBJ databases">
        <title>The genome of golden apple snail Pomacea canaliculata provides insight into stress tolerance and invasive adaptation.</title>
        <authorList>
            <person name="Liu C."/>
            <person name="Liu B."/>
            <person name="Ren Y."/>
            <person name="Zhang Y."/>
            <person name="Wang H."/>
            <person name="Li S."/>
            <person name="Jiang F."/>
            <person name="Yin L."/>
            <person name="Zhang G."/>
            <person name="Qian W."/>
            <person name="Fan W."/>
        </authorList>
    </citation>
    <scope>NUCLEOTIDE SEQUENCE [LARGE SCALE GENOMIC DNA]</scope>
    <source>
        <strain evidence="13">SZHN2017</strain>
        <tissue evidence="13">Muscle</tissue>
    </source>
</reference>
<feature type="binding site" evidence="9">
    <location>
        <position position="235"/>
    </location>
    <ligand>
        <name>FAD</name>
        <dbReference type="ChEBI" id="CHEBI:57692"/>
    </ligand>
</feature>
<feature type="domain" description="Amine oxidase" evidence="12">
    <location>
        <begin position="38"/>
        <end position="451"/>
    </location>
</feature>
<dbReference type="GO" id="GO:0005741">
    <property type="term" value="C:mitochondrial outer membrane"/>
    <property type="evidence" value="ECO:0007669"/>
    <property type="project" value="UniProtKB-SubCell"/>
</dbReference>
<keyword evidence="10" id="KW-0285">Flavoprotein</keyword>
<dbReference type="PRINTS" id="PR00757">
    <property type="entry name" value="AMINEOXDASEF"/>
</dbReference>
<dbReference type="InterPro" id="IPR050703">
    <property type="entry name" value="Flavin_MAO"/>
</dbReference>
<comment type="catalytic activity">
    <reaction evidence="7">
        <text>benzylamine + O2 + H2O = benzaldehyde + H2O2 + NH4(+)</text>
        <dbReference type="Rhea" id="RHEA:59424"/>
        <dbReference type="ChEBI" id="CHEBI:15377"/>
        <dbReference type="ChEBI" id="CHEBI:15379"/>
        <dbReference type="ChEBI" id="CHEBI:16240"/>
        <dbReference type="ChEBI" id="CHEBI:17169"/>
        <dbReference type="ChEBI" id="CHEBI:28938"/>
        <dbReference type="ChEBI" id="CHEBI:225238"/>
    </reaction>
    <physiologicalReaction direction="left-to-right" evidence="7">
        <dbReference type="Rhea" id="RHEA:59425"/>
    </physiologicalReaction>
</comment>
<evidence type="ECO:0000259" key="12">
    <source>
        <dbReference type="Pfam" id="PF01593"/>
    </source>
</evidence>
<proteinExistence type="inferred from homology"/>
<dbReference type="PANTHER" id="PTHR43563">
    <property type="entry name" value="AMINE OXIDASE"/>
    <property type="match status" value="1"/>
</dbReference>
<comment type="caution">
    <text evidence="13">The sequence shown here is derived from an EMBL/GenBank/DDBJ whole genome shotgun (WGS) entry which is preliminary data.</text>
</comment>
<dbReference type="Gene3D" id="3.50.50.60">
    <property type="entry name" value="FAD/NAD(P)-binding domain"/>
    <property type="match status" value="1"/>
</dbReference>
<evidence type="ECO:0000313" key="14">
    <source>
        <dbReference type="Proteomes" id="UP000245119"/>
    </source>
</evidence>
<dbReference type="Gene3D" id="3.90.660.10">
    <property type="match status" value="1"/>
</dbReference>
<sequence>MRTTDDAQPLAAAGYDEHHRQPPLPSSSQMVRNEKVGHLDLGAGYVGPTQNRLLRLAREYGVKTYCTHEREDVVCRRNGVSKRYKDGIFPPTGSFLSWLDLNNMVRLLDSMCRERVWQTWSMTKCGPGACAGSVESPRAREWDTMTVQQFLDAHLWTRSALETMKAYVNVNVTSEPHEVSLLWFLWYLASAGGPLRIFATSNGGQERKFIGGSQQISEGLVQTIGKEKVLLSTQVCKIEQKGTGVSIYDMGGHEYQASHCIVALAPPLQTRITWLPSLPARRNQMLQRLPMGSVIKTFVYYKTPFWRHKGLCGSAFIYDEEELVSITLDHVQHDGSHPALMGFVLADRARACGDMRVEERKRQICELYAKVFQSEEALEPVHYEEKNWAADEWSGGCYTVMMPPGLLTIFGEEIRAPVGRVHWAGTETASQWTGYMEGAIQAGERAAREILHEKGLVAASDIWQDEQEDEDVRAQPMELSRLEKLAPSLPAFLSIVVVTSARSRVEKAAIAAAAMETMPTGGRHQCVRVCVYAGLCDRALASLSA</sequence>
<evidence type="ECO:0000256" key="9">
    <source>
        <dbReference type="PIRSR" id="PIRSR601613-1"/>
    </source>
</evidence>
<evidence type="ECO:0000256" key="6">
    <source>
        <dbReference type="ARBA" id="ARBA00048448"/>
    </source>
</evidence>
<keyword evidence="14" id="KW-1185">Reference proteome</keyword>
<dbReference type="OrthoDB" id="7777654at2759"/>
<dbReference type="Gene3D" id="6.10.250.130">
    <property type="match status" value="1"/>
</dbReference>
<comment type="catalytic activity">
    <reaction evidence="6">
        <text>a secondary aliphatic amine + O2 + H2O = a primary amine + an aldehyde + H2O2</text>
        <dbReference type="Rhea" id="RHEA:26414"/>
        <dbReference type="ChEBI" id="CHEBI:15377"/>
        <dbReference type="ChEBI" id="CHEBI:15379"/>
        <dbReference type="ChEBI" id="CHEBI:16240"/>
        <dbReference type="ChEBI" id="CHEBI:17478"/>
        <dbReference type="ChEBI" id="CHEBI:58855"/>
        <dbReference type="ChEBI" id="CHEBI:65296"/>
        <dbReference type="EC" id="1.4.3.4"/>
    </reaction>
</comment>
<dbReference type="GO" id="GO:0097621">
    <property type="term" value="F:monoamine oxidase activity"/>
    <property type="evidence" value="ECO:0007669"/>
    <property type="project" value="UniProtKB-EC"/>
</dbReference>
<feature type="binding site" evidence="9">
    <location>
        <position position="427"/>
    </location>
    <ligand>
        <name>FAD</name>
        <dbReference type="ChEBI" id="CHEBI:57692"/>
    </ligand>
</feature>
<keyword evidence="4 10" id="KW-0560">Oxidoreductase</keyword>
<dbReference type="SUPFAM" id="SSF51905">
    <property type="entry name" value="FAD/NAD(P)-binding domain"/>
    <property type="match status" value="1"/>
</dbReference>
<dbReference type="InterPro" id="IPR002937">
    <property type="entry name" value="Amino_oxidase"/>
</dbReference>
<evidence type="ECO:0000256" key="2">
    <source>
        <dbReference type="ARBA" id="ARBA00004362"/>
    </source>
</evidence>
<dbReference type="GO" id="GO:0008131">
    <property type="term" value="F:primary methylamine oxidase activity"/>
    <property type="evidence" value="ECO:0007669"/>
    <property type="project" value="UniProtKB-ARBA"/>
</dbReference>
<dbReference type="AlphaFoldDB" id="A0A2T7ND60"/>
<keyword evidence="10" id="KW-0274">FAD</keyword>
<evidence type="ECO:0000256" key="1">
    <source>
        <dbReference type="ARBA" id="ARBA00001974"/>
    </source>
</evidence>
<dbReference type="STRING" id="400727.A0A2T7ND60"/>
<dbReference type="InterPro" id="IPR001613">
    <property type="entry name" value="Flavin_amine_oxidase"/>
</dbReference>
<evidence type="ECO:0000256" key="4">
    <source>
        <dbReference type="ARBA" id="ARBA00023002"/>
    </source>
</evidence>
<dbReference type="Pfam" id="PF01593">
    <property type="entry name" value="Amino_oxidase"/>
    <property type="match status" value="1"/>
</dbReference>
<comment type="subcellular location">
    <subcellularLocation>
        <location evidence="2">Mitochondrion outer membrane</location>
        <topology evidence="2">Single-pass type IV membrane protein</topology>
        <orientation evidence="2">Cytoplasmic side</orientation>
    </subcellularLocation>
</comment>
<evidence type="ECO:0000256" key="10">
    <source>
        <dbReference type="RuleBase" id="RU362067"/>
    </source>
</evidence>